<dbReference type="SMART" id="SM00287">
    <property type="entry name" value="SH3b"/>
    <property type="match status" value="1"/>
</dbReference>
<evidence type="ECO:0000313" key="3">
    <source>
        <dbReference type="Proteomes" id="UP001171945"/>
    </source>
</evidence>
<dbReference type="PROSITE" id="PS51781">
    <property type="entry name" value="SH3B"/>
    <property type="match status" value="1"/>
</dbReference>
<feature type="non-terminal residue" evidence="2">
    <location>
        <position position="1"/>
    </location>
</feature>
<dbReference type="Proteomes" id="UP001171945">
    <property type="component" value="Unassembled WGS sequence"/>
</dbReference>
<evidence type="ECO:0000313" key="2">
    <source>
        <dbReference type="EMBL" id="MDM8563692.1"/>
    </source>
</evidence>
<protein>
    <submittedName>
        <fullName evidence="2">SH3 domain-containing protein</fullName>
    </submittedName>
</protein>
<feature type="non-terminal residue" evidence="2">
    <location>
        <position position="403"/>
    </location>
</feature>
<feature type="domain" description="SH3b" evidence="1">
    <location>
        <begin position="193"/>
        <end position="256"/>
    </location>
</feature>
<dbReference type="Pfam" id="PF08239">
    <property type="entry name" value="SH3_3"/>
    <property type="match status" value="1"/>
</dbReference>
<comment type="caution">
    <text evidence="2">The sequence shown here is derived from an EMBL/GenBank/DDBJ whole genome shotgun (WGS) entry which is preliminary data.</text>
</comment>
<dbReference type="InterPro" id="IPR003646">
    <property type="entry name" value="SH3-like_bac-type"/>
</dbReference>
<gene>
    <name evidence="2" type="ORF">QUF54_10095</name>
</gene>
<evidence type="ECO:0000259" key="1">
    <source>
        <dbReference type="PROSITE" id="PS51781"/>
    </source>
</evidence>
<accession>A0ABT7VVU1</accession>
<dbReference type="Gene3D" id="2.30.30.40">
    <property type="entry name" value="SH3 Domains"/>
    <property type="match status" value="1"/>
</dbReference>
<keyword evidence="3" id="KW-1185">Reference proteome</keyword>
<reference evidence="2" key="1">
    <citation type="submission" date="2023-06" db="EMBL/GenBank/DDBJ databases">
        <title>Uncultivated large filamentous bacteria from sulfidic sediments reveal new species and different genomic features in energy metabolism and defense.</title>
        <authorList>
            <person name="Fonseca A."/>
        </authorList>
    </citation>
    <scope>NUCLEOTIDE SEQUENCE</scope>
    <source>
        <strain evidence="2">HSG4</strain>
    </source>
</reference>
<organism evidence="2 3">
    <name type="scientific">Candidatus Marithioploca araucensis</name>
    <dbReference type="NCBI Taxonomy" id="70273"/>
    <lineage>
        <taxon>Bacteria</taxon>
        <taxon>Pseudomonadati</taxon>
        <taxon>Pseudomonadota</taxon>
        <taxon>Gammaproteobacteria</taxon>
        <taxon>Thiotrichales</taxon>
        <taxon>Thiotrichaceae</taxon>
        <taxon>Candidatus Marithioploca</taxon>
    </lineage>
</organism>
<dbReference type="EMBL" id="JAUCGM010000809">
    <property type="protein sequence ID" value="MDM8563692.1"/>
    <property type="molecule type" value="Genomic_DNA"/>
</dbReference>
<proteinExistence type="predicted"/>
<name>A0ABT7VVU1_9GAMM</name>
<sequence length="403" mass="45919">LQMLSLEKLEPLEITTLLNTKHRNLFKETAKSYQDKNTGIKKWGEVSGGMMRHQGRWIIKGQLPINESGYTHFDVPISAPKGLIFYNELYPNWQTIKKHVPDAIDAFSSQAKDLLVVLTDAGRLLAFTLEGDKISKEPALHLLFKQPVTVVMARWAEGQFVSNWTQEIQNLGPKPQESWFSQLEMSRLEEPLKTIGIVVTPTLNIRQGVGQHTKPIAKVQKGSKIYLLDVLGQWYKVQLDNMLTGYVHSDYVKILPKLPYIQQACPSENCTYGQWKLKKTALFYTAPSFNANSLMTLKKGQTVQALHGEIHTSQFGEIEVIKSQVELADDNQKLILYQGDRLFDLESVGLNMHIVWYNGDIYYLNNGWNSEIATGDNLWGKLITERKTDWWVKVNVPDKNISG</sequence>